<organism evidence="1 2">
    <name type="scientific">Trifolium pratense</name>
    <name type="common">Red clover</name>
    <dbReference type="NCBI Taxonomy" id="57577"/>
    <lineage>
        <taxon>Eukaryota</taxon>
        <taxon>Viridiplantae</taxon>
        <taxon>Streptophyta</taxon>
        <taxon>Embryophyta</taxon>
        <taxon>Tracheophyta</taxon>
        <taxon>Spermatophyta</taxon>
        <taxon>Magnoliopsida</taxon>
        <taxon>eudicotyledons</taxon>
        <taxon>Gunneridae</taxon>
        <taxon>Pentapetalae</taxon>
        <taxon>rosids</taxon>
        <taxon>fabids</taxon>
        <taxon>Fabales</taxon>
        <taxon>Fabaceae</taxon>
        <taxon>Papilionoideae</taxon>
        <taxon>50 kb inversion clade</taxon>
        <taxon>NPAAA clade</taxon>
        <taxon>Hologalegina</taxon>
        <taxon>IRL clade</taxon>
        <taxon>Trifolieae</taxon>
        <taxon>Trifolium</taxon>
    </lineage>
</organism>
<protein>
    <submittedName>
        <fullName evidence="1">Uncharacterized protein</fullName>
    </submittedName>
</protein>
<sequence length="72" mass="8550">MCEIVKFVVMIVFLSAFFISANIDSVYRCNRDVECRNKYCRRPREPRCIRHICTCVEVEDVGLDYVSTYFNI</sequence>
<dbReference type="EMBL" id="CASHSV030000024">
    <property type="protein sequence ID" value="CAJ2639365.1"/>
    <property type="molecule type" value="Genomic_DNA"/>
</dbReference>
<reference evidence="1" key="1">
    <citation type="submission" date="2023-10" db="EMBL/GenBank/DDBJ databases">
        <authorList>
            <person name="Rodriguez Cubillos JULIANA M."/>
            <person name="De Vega J."/>
        </authorList>
    </citation>
    <scope>NUCLEOTIDE SEQUENCE</scope>
</reference>
<evidence type="ECO:0000313" key="1">
    <source>
        <dbReference type="EMBL" id="CAJ2639365.1"/>
    </source>
</evidence>
<accession>A0ACB0J5I6</accession>
<evidence type="ECO:0000313" key="2">
    <source>
        <dbReference type="Proteomes" id="UP001177021"/>
    </source>
</evidence>
<dbReference type="Proteomes" id="UP001177021">
    <property type="component" value="Unassembled WGS sequence"/>
</dbReference>
<comment type="caution">
    <text evidence="1">The sequence shown here is derived from an EMBL/GenBank/DDBJ whole genome shotgun (WGS) entry which is preliminary data.</text>
</comment>
<name>A0ACB0J5I6_TRIPR</name>
<gene>
    <name evidence="1" type="ORF">MILVUS5_LOCUS9401</name>
</gene>
<keyword evidence="2" id="KW-1185">Reference proteome</keyword>
<proteinExistence type="predicted"/>